<evidence type="ECO:0000256" key="1">
    <source>
        <dbReference type="SAM" id="MobiDB-lite"/>
    </source>
</evidence>
<comment type="caution">
    <text evidence="2">The sequence shown here is derived from an EMBL/GenBank/DDBJ whole genome shotgun (WGS) entry which is preliminary data.</text>
</comment>
<sequence length="125" mass="13569">MRHDEFLKTVSEKGGPTDRDQTSQLVHVVMEDLGKRLKGGEAENLAAQLPAELKAPLTAETQNQIADDVDEFLRRVASKLEPGLGTEEVLPQVKAVFSTLADSVSEGEIKDLRAQLPTGFAPLFA</sequence>
<dbReference type="Gene3D" id="1.10.490.110">
    <property type="entry name" value="Uncharacterized conserved protein DUF2267"/>
    <property type="match status" value="1"/>
</dbReference>
<dbReference type="RefSeq" id="WP_058887787.1">
    <property type="nucleotide sequence ID" value="NZ_LQBM01000002.1"/>
</dbReference>
<name>A0A0W8IHX4_9MICC</name>
<gene>
    <name evidence="2" type="ORF">AVL63_10455</name>
</gene>
<dbReference type="STRING" id="317018.AVL63_10455"/>
<dbReference type="InterPro" id="IPR038282">
    <property type="entry name" value="DUF2267_sf"/>
</dbReference>
<keyword evidence="3" id="KW-1185">Reference proteome</keyword>
<dbReference type="Pfam" id="PF10025">
    <property type="entry name" value="DUF2267"/>
    <property type="match status" value="1"/>
</dbReference>
<accession>A0A0W8IHX4</accession>
<dbReference type="EMBL" id="LQBM01000002">
    <property type="protein sequence ID" value="KUG59553.1"/>
    <property type="molecule type" value="Genomic_DNA"/>
</dbReference>
<evidence type="ECO:0008006" key="4">
    <source>
        <dbReference type="Google" id="ProtNLM"/>
    </source>
</evidence>
<reference evidence="3" key="1">
    <citation type="submission" date="2015-12" db="EMBL/GenBank/DDBJ databases">
        <authorList>
            <person name="Nair G.R."/>
            <person name="Kaur G."/>
            <person name="Mayilraj S."/>
        </authorList>
    </citation>
    <scope>NUCLEOTIDE SEQUENCE [LARGE SCALE GENOMIC DNA]</scope>
    <source>
        <strain evidence="3">CD08_7</strain>
    </source>
</reference>
<organism evidence="2 3">
    <name type="scientific">Nesterenkonia jeotgali</name>
    <dbReference type="NCBI Taxonomy" id="317018"/>
    <lineage>
        <taxon>Bacteria</taxon>
        <taxon>Bacillati</taxon>
        <taxon>Actinomycetota</taxon>
        <taxon>Actinomycetes</taxon>
        <taxon>Micrococcales</taxon>
        <taxon>Micrococcaceae</taxon>
        <taxon>Nesterenkonia</taxon>
    </lineage>
</organism>
<dbReference type="OrthoDB" id="952780at2"/>
<dbReference type="Proteomes" id="UP000054023">
    <property type="component" value="Unassembled WGS sequence"/>
</dbReference>
<protein>
    <recommendedName>
        <fullName evidence="4">DUF2267 domain-containing protein</fullName>
    </recommendedName>
</protein>
<dbReference type="AlphaFoldDB" id="A0A0W8IHX4"/>
<dbReference type="InterPro" id="IPR018727">
    <property type="entry name" value="DUF2267"/>
</dbReference>
<proteinExistence type="predicted"/>
<evidence type="ECO:0000313" key="3">
    <source>
        <dbReference type="Proteomes" id="UP000054023"/>
    </source>
</evidence>
<feature type="region of interest" description="Disordered" evidence="1">
    <location>
        <begin position="1"/>
        <end position="21"/>
    </location>
</feature>
<evidence type="ECO:0000313" key="2">
    <source>
        <dbReference type="EMBL" id="KUG59553.1"/>
    </source>
</evidence>